<dbReference type="Gene3D" id="3.40.630.10">
    <property type="entry name" value="Zn peptidases"/>
    <property type="match status" value="1"/>
</dbReference>
<keyword evidence="11" id="KW-0735">Signal-anchor</keyword>
<evidence type="ECO:0000256" key="7">
    <source>
        <dbReference type="ARBA" id="ARBA00022692"/>
    </source>
</evidence>
<evidence type="ECO:0000256" key="14">
    <source>
        <dbReference type="ARBA" id="ARBA00023049"/>
    </source>
</evidence>
<dbReference type="InterPro" id="IPR007365">
    <property type="entry name" value="TFR-like_dimer_dom"/>
</dbReference>
<evidence type="ECO:0000256" key="2">
    <source>
        <dbReference type="ARBA" id="ARBA00004401"/>
    </source>
</evidence>
<name>A0A8J9ZTR0_BRALA</name>
<dbReference type="InterPro" id="IPR036757">
    <property type="entry name" value="TFR-like_dimer_dom_sf"/>
</dbReference>
<sequence length="778" mass="86989">MEDAIPMVQAAAVHRMTNKRSYLDDDNSMDDIELYDFRRRRHRGTVVWSKCRLISVSFVVLLFGVILGAILGYESSKKMVGRPQPWGGDGDTSITQRIIDEVKPAEIDKHLRFLTAKPHLAGSARDEQVLVDYVHDKWQDYGLDVVRKVPYTVLMSYPDNTTDSYVSILTNAGEEVEKSSPHEKPIIPQQNDSDVTRPFNAYSPSGEPEGDLVYGNYGTVEDFEYLQKNNIDCSGKIVILRYGLIFRGSKVENAEAAGAIGVILYSDPEDVDPSNLPAYPKGLWMPETGLQRGTLFTGQGDALTPGFPSTDTAYRLQQKDAKLPHIPTTPISWGDAVKYLRNLGGPEAPEGWTGGLNITYTLGPGFTGEYANGKMKMHVHNVFENRTITNVIGYINGSVESDRYVLLGNHRDAWVFGAIDPNSGTASLLELTRVYGKLLQEGWRPRRTVVFCSWGAEEYGLIGSSEWTEDNIKTLGQRAVAYVNIDIAVQGQATPLIKSTPPLYQALYNATKQVPNPNPEEVKQGRPTVYDTWKHMKPDGMIGSIGSGSDYTVLLDRVGVTSVDMRYDYDRKTYHISTYAMYHSAYETYDYVKKFMDPDFAYHRAVVQIWGELARNMADSLLLPLGVEDYADFLQKTFEGFEQAAKAKLDEKNISLDGLKAAVQKFSLAATHLEQQRHAVDRNNPFAVRKMNDKVMYLERAFIEPEGLPGRPLARHVVVAPSKHNIYASSSFPGLQDALFAVDHSEDPDPAWETFKRQLSILTFTIDAAARPLQEDTA</sequence>
<evidence type="ECO:0000256" key="19">
    <source>
        <dbReference type="SAM" id="MobiDB-lite"/>
    </source>
</evidence>
<keyword evidence="9" id="KW-0378">Hydrolase</keyword>
<comment type="similarity">
    <text evidence="3">Belongs to the peptidase M28 family. M28B subfamily.</text>
</comment>
<keyword evidence="6" id="KW-0645">Protease</keyword>
<evidence type="ECO:0000256" key="12">
    <source>
        <dbReference type="ARBA" id="ARBA00022989"/>
    </source>
</evidence>
<dbReference type="CDD" id="cd08022">
    <property type="entry name" value="M28_PSMA_like"/>
    <property type="match status" value="1"/>
</dbReference>
<organism evidence="24 25">
    <name type="scientific">Branchiostoma lanceolatum</name>
    <name type="common">Common lancelet</name>
    <name type="synonym">Amphioxus lanceolatum</name>
    <dbReference type="NCBI Taxonomy" id="7740"/>
    <lineage>
        <taxon>Eukaryota</taxon>
        <taxon>Metazoa</taxon>
        <taxon>Chordata</taxon>
        <taxon>Cephalochordata</taxon>
        <taxon>Leptocardii</taxon>
        <taxon>Amphioxiformes</taxon>
        <taxon>Branchiostomatidae</taxon>
        <taxon>Branchiostoma</taxon>
    </lineage>
</organism>
<dbReference type="InterPro" id="IPR039373">
    <property type="entry name" value="Peptidase_M28B"/>
</dbReference>
<dbReference type="Pfam" id="PF04389">
    <property type="entry name" value="Peptidase_M28"/>
    <property type="match status" value="1"/>
</dbReference>
<evidence type="ECO:0000256" key="5">
    <source>
        <dbReference type="ARBA" id="ARBA00022475"/>
    </source>
</evidence>
<comment type="subunit">
    <text evidence="4">Homodimer.</text>
</comment>
<keyword evidence="13" id="KW-0224">Dipeptidase</keyword>
<keyword evidence="16" id="KW-0325">Glycoprotein</keyword>
<dbReference type="FunFam" id="3.40.630.10:FF:000089">
    <property type="entry name" value="N-acetylated alpha-linked acidic dipeptidase like 1"/>
    <property type="match status" value="1"/>
</dbReference>
<keyword evidence="15 20" id="KW-0472">Membrane</keyword>
<dbReference type="OrthoDB" id="5841748at2759"/>
<gene>
    <name evidence="24" type="primary">NAALAD2</name>
    <name evidence="24" type="ORF">BLAG_LOCUS17233</name>
</gene>
<dbReference type="FunFam" id="3.50.30.30:FF:000002">
    <property type="entry name" value="N-acetylated-alpha-linked acidic dipeptidase 2"/>
    <property type="match status" value="1"/>
</dbReference>
<evidence type="ECO:0000256" key="1">
    <source>
        <dbReference type="ARBA" id="ARBA00001947"/>
    </source>
</evidence>
<evidence type="ECO:0000259" key="23">
    <source>
        <dbReference type="Pfam" id="PF04389"/>
    </source>
</evidence>
<dbReference type="Proteomes" id="UP000838412">
    <property type="component" value="Chromosome 4"/>
</dbReference>
<dbReference type="InterPro" id="IPR003137">
    <property type="entry name" value="PA_domain"/>
</dbReference>
<evidence type="ECO:0000256" key="15">
    <source>
        <dbReference type="ARBA" id="ARBA00023136"/>
    </source>
</evidence>
<evidence type="ECO:0000256" key="10">
    <source>
        <dbReference type="ARBA" id="ARBA00022833"/>
    </source>
</evidence>
<dbReference type="Gene3D" id="1.20.930.40">
    <property type="entry name" value="Transferrin receptor-like, dimerisation domain"/>
    <property type="match status" value="1"/>
</dbReference>
<feature type="domain" description="Peptidase M28" evidence="23">
    <location>
        <begin position="390"/>
        <end position="590"/>
    </location>
</feature>
<keyword evidence="25" id="KW-1185">Reference proteome</keyword>
<dbReference type="EC" id="3.4.17.21" evidence="18"/>
<evidence type="ECO:0000256" key="13">
    <source>
        <dbReference type="ARBA" id="ARBA00022997"/>
    </source>
</evidence>
<feature type="domain" description="PA" evidence="21">
    <location>
        <begin position="209"/>
        <end position="293"/>
    </location>
</feature>
<evidence type="ECO:0000256" key="18">
    <source>
        <dbReference type="ARBA" id="ARBA00066561"/>
    </source>
</evidence>
<dbReference type="PANTHER" id="PTHR10404:SF77">
    <property type="entry name" value="GLUTAMATE CARBOXYPEPTIDASE 2 HOMOLOG"/>
    <property type="match status" value="1"/>
</dbReference>
<dbReference type="Gene3D" id="3.50.30.30">
    <property type="match status" value="1"/>
</dbReference>
<comment type="subcellular location">
    <subcellularLocation>
        <location evidence="2">Cell membrane</location>
        <topology evidence="2">Single-pass type II membrane protein</topology>
    </subcellularLocation>
</comment>
<dbReference type="SUPFAM" id="SSF52025">
    <property type="entry name" value="PA domain"/>
    <property type="match status" value="1"/>
</dbReference>
<evidence type="ECO:0000256" key="3">
    <source>
        <dbReference type="ARBA" id="ARBA00005634"/>
    </source>
</evidence>
<evidence type="ECO:0000259" key="22">
    <source>
        <dbReference type="Pfam" id="PF04253"/>
    </source>
</evidence>
<evidence type="ECO:0000256" key="8">
    <source>
        <dbReference type="ARBA" id="ARBA00022723"/>
    </source>
</evidence>
<feature type="region of interest" description="Disordered" evidence="19">
    <location>
        <begin position="177"/>
        <end position="197"/>
    </location>
</feature>
<evidence type="ECO:0000313" key="24">
    <source>
        <dbReference type="EMBL" id="CAH1261967.1"/>
    </source>
</evidence>
<protein>
    <recommendedName>
        <fullName evidence="18">glutamate carboxypeptidase II</fullName>
        <ecNumber evidence="18">3.4.17.21</ecNumber>
    </recommendedName>
</protein>
<dbReference type="InterPro" id="IPR046450">
    <property type="entry name" value="PA_dom_sf"/>
</dbReference>
<evidence type="ECO:0000256" key="11">
    <source>
        <dbReference type="ARBA" id="ARBA00022968"/>
    </source>
</evidence>
<accession>A0A8J9ZTR0</accession>
<dbReference type="EMBL" id="OV696689">
    <property type="protein sequence ID" value="CAH1261967.1"/>
    <property type="molecule type" value="Genomic_DNA"/>
</dbReference>
<feature type="domain" description="Transferrin receptor-like dimerisation" evidence="22">
    <location>
        <begin position="654"/>
        <end position="773"/>
    </location>
</feature>
<comment type="cofactor">
    <cofactor evidence="1">
        <name>Zn(2+)</name>
        <dbReference type="ChEBI" id="CHEBI:29105"/>
    </cofactor>
</comment>
<dbReference type="FunFam" id="1.20.930.40:FF:000001">
    <property type="entry name" value="N-acetylated-alpha-linked acidic dipeptidase 2"/>
    <property type="match status" value="1"/>
</dbReference>
<dbReference type="GO" id="GO:0006508">
    <property type="term" value="P:proteolysis"/>
    <property type="evidence" value="ECO:0007669"/>
    <property type="project" value="UniProtKB-KW"/>
</dbReference>
<evidence type="ECO:0000259" key="21">
    <source>
        <dbReference type="Pfam" id="PF02225"/>
    </source>
</evidence>
<reference evidence="24" key="1">
    <citation type="submission" date="2022-01" db="EMBL/GenBank/DDBJ databases">
        <authorList>
            <person name="Braso-Vives M."/>
        </authorList>
    </citation>
    <scope>NUCLEOTIDE SEQUENCE</scope>
</reference>
<evidence type="ECO:0000256" key="4">
    <source>
        <dbReference type="ARBA" id="ARBA00011738"/>
    </source>
</evidence>
<comment type="catalytic activity">
    <reaction evidence="17">
        <text>Release of an unsubstituted, C-terminal glutamyl residue, typically from Ac-Asp-Glu or folylpoly-gamma-glutamates.</text>
        <dbReference type="EC" id="3.4.17.21"/>
    </reaction>
</comment>
<dbReference type="SUPFAM" id="SSF47672">
    <property type="entry name" value="Transferrin receptor-like dimerisation domain"/>
    <property type="match status" value="1"/>
</dbReference>
<keyword evidence="14" id="KW-0482">Metalloprotease</keyword>
<feature type="transmembrane region" description="Helical" evidence="20">
    <location>
        <begin position="53"/>
        <end position="73"/>
    </location>
</feature>
<keyword evidence="10" id="KW-0862">Zinc</keyword>
<dbReference type="GO" id="GO:0046872">
    <property type="term" value="F:metal ion binding"/>
    <property type="evidence" value="ECO:0007669"/>
    <property type="project" value="UniProtKB-KW"/>
</dbReference>
<dbReference type="GO" id="GO:0004181">
    <property type="term" value="F:metallocarboxypeptidase activity"/>
    <property type="evidence" value="ECO:0007669"/>
    <property type="project" value="UniProtKB-EC"/>
</dbReference>
<dbReference type="CDD" id="cd02121">
    <property type="entry name" value="PA_GCPII_like"/>
    <property type="match status" value="1"/>
</dbReference>
<keyword evidence="12 20" id="KW-1133">Transmembrane helix</keyword>
<evidence type="ECO:0000256" key="9">
    <source>
        <dbReference type="ARBA" id="ARBA00022801"/>
    </source>
</evidence>
<dbReference type="PANTHER" id="PTHR10404">
    <property type="entry name" value="N-ACETYLATED-ALPHA-LINKED ACIDIC DIPEPTIDASE"/>
    <property type="match status" value="1"/>
</dbReference>
<evidence type="ECO:0000256" key="16">
    <source>
        <dbReference type="ARBA" id="ARBA00023180"/>
    </source>
</evidence>
<dbReference type="InterPro" id="IPR007484">
    <property type="entry name" value="Peptidase_M28"/>
</dbReference>
<evidence type="ECO:0000256" key="17">
    <source>
        <dbReference type="ARBA" id="ARBA00052003"/>
    </source>
</evidence>
<keyword evidence="7 20" id="KW-0812">Transmembrane</keyword>
<dbReference type="GO" id="GO:0005886">
    <property type="term" value="C:plasma membrane"/>
    <property type="evidence" value="ECO:0007669"/>
    <property type="project" value="UniProtKB-SubCell"/>
</dbReference>
<evidence type="ECO:0000256" key="20">
    <source>
        <dbReference type="SAM" id="Phobius"/>
    </source>
</evidence>
<evidence type="ECO:0000256" key="6">
    <source>
        <dbReference type="ARBA" id="ARBA00022670"/>
    </source>
</evidence>
<dbReference type="SUPFAM" id="SSF53187">
    <property type="entry name" value="Zn-dependent exopeptidases"/>
    <property type="match status" value="1"/>
</dbReference>
<dbReference type="AlphaFoldDB" id="A0A8J9ZTR0"/>
<proteinExistence type="inferred from homology"/>
<dbReference type="GO" id="GO:0016805">
    <property type="term" value="F:dipeptidase activity"/>
    <property type="evidence" value="ECO:0007669"/>
    <property type="project" value="UniProtKB-KW"/>
</dbReference>
<keyword evidence="5" id="KW-1003">Cell membrane</keyword>
<dbReference type="Pfam" id="PF04253">
    <property type="entry name" value="TFR_dimer"/>
    <property type="match status" value="1"/>
</dbReference>
<evidence type="ECO:0000313" key="25">
    <source>
        <dbReference type="Proteomes" id="UP000838412"/>
    </source>
</evidence>
<dbReference type="Pfam" id="PF02225">
    <property type="entry name" value="PA"/>
    <property type="match status" value="1"/>
</dbReference>
<keyword evidence="8" id="KW-0479">Metal-binding</keyword>